<name>A0A1B2AMW1_9CAUD</name>
<accession>A0A1B2AMW1</accession>
<dbReference type="EMBL" id="KX449363">
    <property type="protein sequence ID" value="ANY29028.1"/>
    <property type="molecule type" value="Genomic_DNA"/>
</dbReference>
<gene>
    <name evidence="1" type="ORF">UNOSLW4_0065</name>
</gene>
<reference evidence="1 2" key="1">
    <citation type="submission" date="2016-06" db="EMBL/GenBank/DDBJ databases">
        <title>Complete Genome Sequences of Pseudomonas fluorescens Bacteriophages Isolated from Omaha, NE Freshwater Samples.</title>
        <authorList>
            <person name="Lu G."/>
            <person name="Luhr J."/>
            <person name="Stoecklein A."/>
            <person name="Warner P."/>
            <person name="Tapprich W."/>
        </authorList>
    </citation>
    <scope>NUCLEOTIDE SEQUENCE [LARGE SCALE GENOMIC DNA]</scope>
</reference>
<organism evidence="1 2">
    <name type="scientific">Pseudomonas phage UNO-SLW4</name>
    <dbReference type="NCBI Taxonomy" id="1874531"/>
    <lineage>
        <taxon>Viruses</taxon>
        <taxon>Duplodnaviria</taxon>
        <taxon>Heunggongvirae</taxon>
        <taxon>Uroviricota</taxon>
        <taxon>Caudoviricetes</taxon>
        <taxon>Autographivirales</taxon>
        <taxon>Autotranscriptaviridae</taxon>
        <taxon>Studiervirinae</taxon>
        <taxon>Unosvirus</taxon>
        <taxon>Unosvirus UNOSLW1</taxon>
        <taxon>Pifdecavirus UNOSLW1</taxon>
    </lineage>
</organism>
<evidence type="ECO:0000313" key="2">
    <source>
        <dbReference type="Proteomes" id="UP000230494"/>
    </source>
</evidence>
<sequence>MNIVSTAIIIGAVISALGLGAWCYAKCTANERQAGRAAIEKAAAEKAASEKAGREANERANFKVDVASAFEELVVNPDWLRGRSDSYAYRKSFMALREFFDTVSRLKHALEANRHLEETVRAQGKALREIRATQKDIQQALQMGQPIE</sequence>
<protein>
    <submittedName>
        <fullName evidence="1">Uncharacterized protein</fullName>
    </submittedName>
</protein>
<evidence type="ECO:0000313" key="1">
    <source>
        <dbReference type="EMBL" id="ANY29028.1"/>
    </source>
</evidence>
<dbReference type="Proteomes" id="UP000230494">
    <property type="component" value="Segment"/>
</dbReference>
<proteinExistence type="predicted"/>